<dbReference type="EMBL" id="JBHUHD010000001">
    <property type="protein sequence ID" value="MFD2141449.1"/>
    <property type="molecule type" value="Genomic_DNA"/>
</dbReference>
<proteinExistence type="predicted"/>
<evidence type="ECO:0000313" key="3">
    <source>
        <dbReference type="Proteomes" id="UP001597299"/>
    </source>
</evidence>
<reference evidence="3" key="1">
    <citation type="journal article" date="2019" name="Int. J. Syst. Evol. Microbiol.">
        <title>The Global Catalogue of Microorganisms (GCM) 10K type strain sequencing project: providing services to taxonomists for standard genome sequencing and annotation.</title>
        <authorList>
            <consortium name="The Broad Institute Genomics Platform"/>
            <consortium name="The Broad Institute Genome Sequencing Center for Infectious Disease"/>
            <person name="Wu L."/>
            <person name="Ma J."/>
        </authorList>
    </citation>
    <scope>NUCLEOTIDE SEQUENCE [LARGE SCALE GENOMIC DNA]</scope>
    <source>
        <strain evidence="3">CCM 7435</strain>
    </source>
</reference>
<keyword evidence="1" id="KW-0732">Signal</keyword>
<protein>
    <recommendedName>
        <fullName evidence="4">Outer membrane protein beta-barrel domain-containing protein</fullName>
    </recommendedName>
</protein>
<feature type="chain" id="PRO_5047266371" description="Outer membrane protein beta-barrel domain-containing protein" evidence="1">
    <location>
        <begin position="28"/>
        <end position="206"/>
    </location>
</feature>
<gene>
    <name evidence="2" type="ORF">ACFSNC_13625</name>
</gene>
<dbReference type="Proteomes" id="UP001597299">
    <property type="component" value="Unassembled WGS sequence"/>
</dbReference>
<feature type="signal peptide" evidence="1">
    <location>
        <begin position="1"/>
        <end position="27"/>
    </location>
</feature>
<accession>A0ABW4YZ11</accession>
<evidence type="ECO:0000313" key="2">
    <source>
        <dbReference type="EMBL" id="MFD2141449.1"/>
    </source>
</evidence>
<comment type="caution">
    <text evidence="2">The sequence shown here is derived from an EMBL/GenBank/DDBJ whole genome shotgun (WGS) entry which is preliminary data.</text>
</comment>
<dbReference type="RefSeq" id="WP_378296374.1">
    <property type="nucleotide sequence ID" value="NZ_JBHUHD010000001.1"/>
</dbReference>
<organism evidence="2 3">
    <name type="scientific">Ancylobacter oerskovii</name>
    <dbReference type="NCBI Taxonomy" id="459519"/>
    <lineage>
        <taxon>Bacteria</taxon>
        <taxon>Pseudomonadati</taxon>
        <taxon>Pseudomonadota</taxon>
        <taxon>Alphaproteobacteria</taxon>
        <taxon>Hyphomicrobiales</taxon>
        <taxon>Xanthobacteraceae</taxon>
        <taxon>Ancylobacter</taxon>
    </lineage>
</organism>
<name>A0ABW4YZ11_9HYPH</name>
<evidence type="ECO:0000256" key="1">
    <source>
        <dbReference type="SAM" id="SignalP"/>
    </source>
</evidence>
<sequence>MFFSPAARRRADAVLVAAGLAMVPALAAGPAAAGSNVIGLSVASEREPGDLSATKSTDTQLSYAHTFDNNVSLGGSAKYYDTAHTSAYAWNVEGTVGYTYPLNEVWSVAGVAALGSHMPSNATDFAYYSFTGSLNVKLSSVVTWTVIAARYRNAFDTAYAYETPELSTQFDFRLSDAHSVSVKLERDWKNGDVSYDAIELGYKYHF</sequence>
<keyword evidence="3" id="KW-1185">Reference proteome</keyword>
<evidence type="ECO:0008006" key="4">
    <source>
        <dbReference type="Google" id="ProtNLM"/>
    </source>
</evidence>